<feature type="compositionally biased region" description="Polar residues" evidence="1">
    <location>
        <begin position="192"/>
        <end position="207"/>
    </location>
</feature>
<sequence length="724" mass="79246">MRMISSNASTQKKPQANSTLIKALVHVPTTAMAYSIGKQYTQLIATTTDNPHGLRLPIIFEDQSEAPKDSLSIRTHQQTTHMLYQSPDTQGSKRRPEACSDRFTTELKDSWLQSISTTNDKDLVQALDLRTFVLPNIKEQDLDQSLRQQEEMLFSSAPQQKKVSTTVIEISSDWSDLHHDPLTANSGGWPESCTQQSAKTRVAGTTTSGPPAPRSGGISRSSGFGNAGSGENVPEGRQPAPGSSAALGQTHRAKNGAKQIGEKEEVVTIPRMFKILHNLAPIGGSTTIKDSDTGPIRDAAELTGDGDSTGPGRLASFDSGGLLQVKTDVGSRFLDIHQTQCRAGARSGDRGRVLRTSSSSSILIAKHRPPTLACTLEEIRDYRQGREDSLVQGEVGENFFSLSDQSQDSDEDSTSPSIDSETCDSSTAPLTPISVLRGTAVKRQSKQTEVSRLDKAGESSEKRGKKKKASRMRAMSWDYTETQQLLHSMGDLSVAPAQTEVNVLNAETAPPSPSLHLIYQTITSQHKQTQRDNKKARVATKQLQVAISKVAKTCSEIGERIAAIECRADVLESDLGAVTKQAAMHETQLSDIQWKVEDFEYRQHRNNLRLIGIQEAMSVARCCIASDWLESTPPTFNHWLARMCSMFYLEMGSYACKGRGRRRMGEAIWAPFAQWLGGYLLYLISAAQPNRPGRPSGGLAIYILTPLRVTTEQLAFSKDDLQAI</sequence>
<feature type="compositionally biased region" description="Low complexity" evidence="1">
    <location>
        <begin position="214"/>
        <end position="224"/>
    </location>
</feature>
<accession>A0AAV7WNQ7</accession>
<gene>
    <name evidence="2" type="ORF">NDU88_001995</name>
</gene>
<dbReference type="EMBL" id="JANPWB010000001">
    <property type="protein sequence ID" value="KAJ1214376.1"/>
    <property type="molecule type" value="Genomic_DNA"/>
</dbReference>
<comment type="caution">
    <text evidence="2">The sequence shown here is derived from an EMBL/GenBank/DDBJ whole genome shotgun (WGS) entry which is preliminary data.</text>
</comment>
<feature type="compositionally biased region" description="Basic and acidic residues" evidence="1">
    <location>
        <begin position="449"/>
        <end position="462"/>
    </location>
</feature>
<reference evidence="2" key="1">
    <citation type="journal article" date="2022" name="bioRxiv">
        <title>Sequencing and chromosome-scale assembly of the giantPleurodeles waltlgenome.</title>
        <authorList>
            <person name="Brown T."/>
            <person name="Elewa A."/>
            <person name="Iarovenko S."/>
            <person name="Subramanian E."/>
            <person name="Araus A.J."/>
            <person name="Petzold A."/>
            <person name="Susuki M."/>
            <person name="Suzuki K.-i.T."/>
            <person name="Hayashi T."/>
            <person name="Toyoda A."/>
            <person name="Oliveira C."/>
            <person name="Osipova E."/>
            <person name="Leigh N.D."/>
            <person name="Simon A."/>
            <person name="Yun M.H."/>
        </authorList>
    </citation>
    <scope>NUCLEOTIDE SEQUENCE</scope>
    <source>
        <strain evidence="2">20211129_DDA</strain>
        <tissue evidence="2">Liver</tissue>
    </source>
</reference>
<organism evidence="2 3">
    <name type="scientific">Pleurodeles waltl</name>
    <name type="common">Iberian ribbed newt</name>
    <dbReference type="NCBI Taxonomy" id="8319"/>
    <lineage>
        <taxon>Eukaryota</taxon>
        <taxon>Metazoa</taxon>
        <taxon>Chordata</taxon>
        <taxon>Craniata</taxon>
        <taxon>Vertebrata</taxon>
        <taxon>Euteleostomi</taxon>
        <taxon>Amphibia</taxon>
        <taxon>Batrachia</taxon>
        <taxon>Caudata</taxon>
        <taxon>Salamandroidea</taxon>
        <taxon>Salamandridae</taxon>
        <taxon>Pleurodelinae</taxon>
        <taxon>Pleurodeles</taxon>
    </lineage>
</organism>
<dbReference type="Proteomes" id="UP001066276">
    <property type="component" value="Chromosome 1_1"/>
</dbReference>
<name>A0AAV7WNQ7_PLEWA</name>
<protein>
    <submittedName>
        <fullName evidence="2">Uncharacterized protein</fullName>
    </submittedName>
</protein>
<proteinExistence type="predicted"/>
<evidence type="ECO:0000313" key="2">
    <source>
        <dbReference type="EMBL" id="KAJ1214376.1"/>
    </source>
</evidence>
<evidence type="ECO:0000256" key="1">
    <source>
        <dbReference type="SAM" id="MobiDB-lite"/>
    </source>
</evidence>
<evidence type="ECO:0000313" key="3">
    <source>
        <dbReference type="Proteomes" id="UP001066276"/>
    </source>
</evidence>
<feature type="region of interest" description="Disordered" evidence="1">
    <location>
        <begin position="179"/>
        <end position="263"/>
    </location>
</feature>
<dbReference type="AlphaFoldDB" id="A0AAV7WNQ7"/>
<feature type="compositionally biased region" description="Polar residues" evidence="1">
    <location>
        <begin position="418"/>
        <end position="429"/>
    </location>
</feature>
<keyword evidence="3" id="KW-1185">Reference proteome</keyword>
<feature type="region of interest" description="Disordered" evidence="1">
    <location>
        <begin position="400"/>
        <end position="474"/>
    </location>
</feature>